<dbReference type="GO" id="GO:0004113">
    <property type="term" value="F:2',3'-cyclic-nucleotide 3'-phosphodiesterase activity"/>
    <property type="evidence" value="ECO:0007669"/>
    <property type="project" value="TreeGrafter"/>
</dbReference>
<organism evidence="2">
    <name type="scientific">Chlamydomonas euryale</name>
    <dbReference type="NCBI Taxonomy" id="1486919"/>
    <lineage>
        <taxon>Eukaryota</taxon>
        <taxon>Viridiplantae</taxon>
        <taxon>Chlorophyta</taxon>
        <taxon>core chlorophytes</taxon>
        <taxon>Chlorophyceae</taxon>
        <taxon>CS clade</taxon>
        <taxon>Chlamydomonadales</taxon>
        <taxon>Chlamydomonadaceae</taxon>
        <taxon>Chlamydomonas</taxon>
    </lineage>
</organism>
<keyword evidence="1" id="KW-1133">Transmembrane helix</keyword>
<dbReference type="PANTHER" id="PTHR28141">
    <property type="entry name" value="2',3'-CYCLIC-NUCLEOTIDE 3'-PHOSPHODIESTERASE"/>
    <property type="match status" value="1"/>
</dbReference>
<dbReference type="PANTHER" id="PTHR28141:SF1">
    <property type="entry name" value="2',3'-CYCLIC-NUCLEOTIDE 3'-PHOSPHODIESTERASE"/>
    <property type="match status" value="1"/>
</dbReference>
<keyword evidence="1" id="KW-0812">Transmembrane</keyword>
<dbReference type="GO" id="GO:0009187">
    <property type="term" value="P:cyclic nucleotide metabolic process"/>
    <property type="evidence" value="ECO:0007669"/>
    <property type="project" value="TreeGrafter"/>
</dbReference>
<dbReference type="Pfam" id="PF07823">
    <property type="entry name" value="CPDase"/>
    <property type="match status" value="1"/>
</dbReference>
<gene>
    <name evidence="2" type="ORF">CEUR00632_LOCUS1703</name>
</gene>
<keyword evidence="1" id="KW-0472">Membrane</keyword>
<evidence type="ECO:0000256" key="1">
    <source>
        <dbReference type="SAM" id="Phobius"/>
    </source>
</evidence>
<dbReference type="InterPro" id="IPR012386">
    <property type="entry name" value="Cyclic-nucl_3Pdiesterase"/>
</dbReference>
<protein>
    <recommendedName>
        <fullName evidence="3">Cyclic phosphodiesterase</fullName>
    </recommendedName>
</protein>
<dbReference type="AlphaFoldDB" id="A0A7R9V3H9"/>
<feature type="transmembrane region" description="Helical" evidence="1">
    <location>
        <begin position="20"/>
        <end position="42"/>
    </location>
</feature>
<dbReference type="Gene3D" id="3.90.1140.10">
    <property type="entry name" value="Cyclic phosphodiesterase"/>
    <property type="match status" value="1"/>
</dbReference>
<name>A0A7R9V3H9_9CHLO</name>
<dbReference type="InterPro" id="IPR009097">
    <property type="entry name" value="Cyclic_Pdiesterase"/>
</dbReference>
<evidence type="ECO:0008006" key="3">
    <source>
        <dbReference type="Google" id="ProtNLM"/>
    </source>
</evidence>
<dbReference type="EMBL" id="HBEC01003691">
    <property type="protein sequence ID" value="CAD8281668.1"/>
    <property type="molecule type" value="Transcribed_RNA"/>
</dbReference>
<reference evidence="2" key="1">
    <citation type="submission" date="2021-01" db="EMBL/GenBank/DDBJ databases">
        <authorList>
            <person name="Corre E."/>
            <person name="Pelletier E."/>
            <person name="Niang G."/>
            <person name="Scheremetjew M."/>
            <person name="Finn R."/>
            <person name="Kale V."/>
            <person name="Holt S."/>
            <person name="Cochrane G."/>
            <person name="Meng A."/>
            <person name="Brown T."/>
            <person name="Cohen L."/>
        </authorList>
    </citation>
    <scope>NUCLEOTIDE SEQUENCE</scope>
    <source>
        <strain evidence="2">CCMP219</strain>
    </source>
</reference>
<evidence type="ECO:0000313" key="2">
    <source>
        <dbReference type="EMBL" id="CAD8281668.1"/>
    </source>
</evidence>
<accession>A0A7R9V3H9</accession>
<sequence>MGRPRSPHAEVPTVSGRSEALGWWLLCGLVAATAGLALLTGLPRQAPLRRPAGAAALFSRASTVAPRAHTSETTAGGMDKSYLRAGLEESYSIWAMPRGTQADLLQQEIDAQRAAHRGAPFFPPHVTMLAGIKLSGEEVLERAKALARQLPPYYILFDQVARGEIYFQCVYLLCKKDEDTMAAGALARTIYDLPTPPYMPHLSLLYSHTSEEKREAAVLAARERLYGDEAGVALPQNGFHVDSLTIWYTPGEDESCLSWVMLAELPLTGRV</sequence>
<dbReference type="SUPFAM" id="SSF55144">
    <property type="entry name" value="LigT-like"/>
    <property type="match status" value="1"/>
</dbReference>
<proteinExistence type="predicted"/>